<dbReference type="Gene3D" id="2.60.40.10">
    <property type="entry name" value="Immunoglobulins"/>
    <property type="match status" value="1"/>
</dbReference>
<dbReference type="EMBL" id="NOZQ01000024">
    <property type="protein sequence ID" value="OYD17313.1"/>
    <property type="molecule type" value="Genomic_DNA"/>
</dbReference>
<evidence type="ECO:0000313" key="2">
    <source>
        <dbReference type="Proteomes" id="UP000215215"/>
    </source>
</evidence>
<proteinExistence type="predicted"/>
<reference evidence="1 2" key="1">
    <citation type="submission" date="2017-07" db="EMBL/GenBank/DDBJ databases">
        <title>Recovery of genomes from metagenomes via a dereplication, aggregation, and scoring strategy.</title>
        <authorList>
            <person name="Sieber C.M."/>
            <person name="Probst A.J."/>
            <person name="Sharrar A."/>
            <person name="Thomas B.C."/>
            <person name="Hess M."/>
            <person name="Tringe S.G."/>
            <person name="Banfield J.F."/>
        </authorList>
    </citation>
    <scope>NUCLEOTIDE SEQUENCE [LARGE SCALE GENOMIC DNA]</scope>
    <source>
        <strain evidence="1">JGI_Cruoil_03_44_89</strain>
    </source>
</reference>
<evidence type="ECO:0000313" key="1">
    <source>
        <dbReference type="EMBL" id="OYD17313.1"/>
    </source>
</evidence>
<protein>
    <submittedName>
        <fullName evidence="1">Uncharacterized protein</fullName>
    </submittedName>
</protein>
<organism evidence="1 2">
    <name type="scientific">candidate division WOR-3 bacterium JGI_Cruoil_03_44_89</name>
    <dbReference type="NCBI Taxonomy" id="1973748"/>
    <lineage>
        <taxon>Bacteria</taxon>
        <taxon>Bacteria division WOR-3</taxon>
    </lineage>
</organism>
<sequence>MLKKFVTLAFVLFMVIPLVAGPPGQKYLKHGIKISDKGHEDRRFGITTGNLIRTRISNFGSIGGPGDRNKPRLEWPIYSGHEYGYEMGPMIGAEVIARTEDGERDTVIHIVDDAIQDAGSEEFEPLPGYANPSPPTEWQGWMAFSDKPETWPPVWPDGSTEWPGEFGPGVVTADQESYCIMTDEANTGYQDEYGPTYYPNPADSTLHGLGAKLSFRHYQWAASLAEDIIFFTYELKNISPTKLDKVTIGVFGDFDIGGYPDYGDDCFAFDSVRNMVYTWDSDNSSVNFPEGEDIGWLGFKMLETPRDSAGQELGLTAVTSFVYGTAYALQDSVMWNYMKPGTFEVPSEPMDHVTIFSSGYFSLEPGEVQRFSVAVIIGADSADMFDNSEVAQEIYDLGYEFTKAPDKPNLVAVPGDGKVTLYWDTQSEKSVDPVLEEDFEGYKIYKGTTRNAKTWGKPITDALGRQVANVPEVQFDRVDDIEGLFPIGKNGFHFDLGDETGLVHSWTDDNVANGMKYYYAITAYDTGCVEMGILPCESPITLGGPNVIEVVPNAPSAGYEPPEVTLQHARGFATGEFIPVIMNPQEIKDEHQYEITFDDTSTSDTTYSVYDITEGTTLVTNCAYIHGEDMGDIFDGIRLEIINDEIVYDTSYWTQGDCRYSFSVEPYTPGGIKYPADYQVVFYDTVSAFDISGTPANFRVWNATDSTFCEFFFSNTAPVDSILGDQDAIIPIIYQHGNPRGTWKVTFHQPDTSALPPGEGDGLLVNIKKPFDSRDVILLTTSVAQANADSAKSQLERIAVVPNPYIVAAAWEPEILEPTMAQQAVGTEHDRKLDFIHLPQKCTIRIYTMSGELVRVIEHNSTVFDGSESWNMLSRDNMEISYGIYIYHIDAPEIGTRIGKFAVIK</sequence>
<dbReference type="AlphaFoldDB" id="A0A235BY85"/>
<dbReference type="InterPro" id="IPR013783">
    <property type="entry name" value="Ig-like_fold"/>
</dbReference>
<gene>
    <name evidence="1" type="ORF">CH333_01200</name>
</gene>
<name>A0A235BY85_UNCW3</name>
<accession>A0A235BY85</accession>
<comment type="caution">
    <text evidence="1">The sequence shown here is derived from an EMBL/GenBank/DDBJ whole genome shotgun (WGS) entry which is preliminary data.</text>
</comment>
<dbReference type="Proteomes" id="UP000215215">
    <property type="component" value="Unassembled WGS sequence"/>
</dbReference>